<protein>
    <submittedName>
        <fullName evidence="1">Uncharacterized protein</fullName>
    </submittedName>
</protein>
<name>A0A7W5Z6B4_9HYPH</name>
<keyword evidence="2" id="KW-1185">Reference proteome</keyword>
<dbReference type="Proteomes" id="UP000537592">
    <property type="component" value="Unassembled WGS sequence"/>
</dbReference>
<evidence type="ECO:0000313" key="1">
    <source>
        <dbReference type="EMBL" id="MBB3810504.1"/>
    </source>
</evidence>
<gene>
    <name evidence="1" type="ORF">FHS81_002605</name>
</gene>
<comment type="caution">
    <text evidence="1">The sequence shown here is derived from an EMBL/GenBank/DDBJ whole genome shotgun (WGS) entry which is preliminary data.</text>
</comment>
<dbReference type="EMBL" id="JACICC010000006">
    <property type="protein sequence ID" value="MBB3810504.1"/>
    <property type="molecule type" value="Genomic_DNA"/>
</dbReference>
<evidence type="ECO:0000313" key="2">
    <source>
        <dbReference type="Proteomes" id="UP000537592"/>
    </source>
</evidence>
<proteinExistence type="predicted"/>
<reference evidence="1 2" key="1">
    <citation type="submission" date="2020-08" db="EMBL/GenBank/DDBJ databases">
        <title>Genomic Encyclopedia of Type Strains, Phase IV (KMG-IV): sequencing the most valuable type-strain genomes for metagenomic binning, comparative biology and taxonomic classification.</title>
        <authorList>
            <person name="Goeker M."/>
        </authorList>
    </citation>
    <scope>NUCLEOTIDE SEQUENCE [LARGE SCALE GENOMIC DNA]</scope>
    <source>
        <strain evidence="1 2">DSM 28760</strain>
    </source>
</reference>
<sequence length="32" mass="3649">MQNWPDVYRAPGFRAGFDLLMIVSPLVTVLNK</sequence>
<dbReference type="AlphaFoldDB" id="A0A7W5Z6B4"/>
<accession>A0A7W5Z6B4</accession>
<organism evidence="1 2">
    <name type="scientific">Pseudochelatococcus contaminans</name>
    <dbReference type="NCBI Taxonomy" id="1538103"/>
    <lineage>
        <taxon>Bacteria</taxon>
        <taxon>Pseudomonadati</taxon>
        <taxon>Pseudomonadota</taxon>
        <taxon>Alphaproteobacteria</taxon>
        <taxon>Hyphomicrobiales</taxon>
        <taxon>Chelatococcaceae</taxon>
        <taxon>Pseudochelatococcus</taxon>
    </lineage>
</organism>